<proteinExistence type="predicted"/>
<gene>
    <name evidence="1" type="ORF">U725_02811</name>
</gene>
<evidence type="ECO:0000313" key="1">
    <source>
        <dbReference type="EMBL" id="KEY61053.1"/>
    </source>
</evidence>
<dbReference type="PATRIC" id="fig|1415168.3.peg.2863"/>
<dbReference type="AlphaFoldDB" id="A0A084A6X4"/>
<accession>A0A084A6X4</accession>
<dbReference type="EMBL" id="AZSI01000237">
    <property type="protein sequence ID" value="KEY61053.1"/>
    <property type="molecule type" value="Genomic_DNA"/>
</dbReference>
<organism evidence="1 2">
    <name type="scientific">Lactococcus cremoris subsp. cremoris GE214</name>
    <dbReference type="NCBI Taxonomy" id="1415168"/>
    <lineage>
        <taxon>Bacteria</taxon>
        <taxon>Bacillati</taxon>
        <taxon>Bacillota</taxon>
        <taxon>Bacilli</taxon>
        <taxon>Lactobacillales</taxon>
        <taxon>Streptococcaceae</taxon>
        <taxon>Lactococcus</taxon>
        <taxon>Lactococcus cremoris subsp. cremoris</taxon>
    </lineage>
</organism>
<name>A0A084A6X4_LACLC</name>
<dbReference type="RefSeq" id="WP_042749120.1">
    <property type="nucleotide sequence ID" value="NZ_AZSI01000237.1"/>
</dbReference>
<reference evidence="1 2" key="1">
    <citation type="submission" date="2014-06" db="EMBL/GenBank/DDBJ databases">
        <title>Draft genome sequence of the putrescine producing strain Lactococcus lactis subsp cremoris GE214.</title>
        <authorList>
            <person name="Ladero V."/>
            <person name="Linares D.M."/>
            <person name="del Rio B."/>
            <person name="Mayo B."/>
            <person name="Martin M.C."/>
            <person name="Fernandez M."/>
            <person name="Alvarez M.A."/>
        </authorList>
    </citation>
    <scope>NUCLEOTIDE SEQUENCE [LARGE SCALE GENOMIC DNA]</scope>
    <source>
        <strain evidence="1 2">GE214</strain>
    </source>
</reference>
<protein>
    <submittedName>
        <fullName evidence="1">Uncharacterized protein</fullName>
    </submittedName>
</protein>
<evidence type="ECO:0000313" key="2">
    <source>
        <dbReference type="Proteomes" id="UP000028401"/>
    </source>
</evidence>
<comment type="caution">
    <text evidence="1">The sequence shown here is derived from an EMBL/GenBank/DDBJ whole genome shotgun (WGS) entry which is preliminary data.</text>
</comment>
<dbReference type="Proteomes" id="UP000028401">
    <property type="component" value="Unassembled WGS sequence"/>
</dbReference>
<sequence>MNEKEYYVQINKSLWNTLKPLQLGGVGKDLCPDEYGYGQYFIAEYDPEMSYVKLNKDSFTTSELTEIMDGAILKRIPGGVTLDELGKDKSCYVWIEGCNY</sequence>